<evidence type="ECO:0000313" key="2">
    <source>
        <dbReference type="Proteomes" id="UP000233551"/>
    </source>
</evidence>
<accession>A0A2I0HIA2</accession>
<proteinExistence type="predicted"/>
<dbReference type="Proteomes" id="UP000233551">
    <property type="component" value="Unassembled WGS sequence"/>
</dbReference>
<reference evidence="1 2" key="1">
    <citation type="submission" date="2017-11" db="EMBL/GenBank/DDBJ databases">
        <title>De-novo sequencing of pomegranate (Punica granatum L.) genome.</title>
        <authorList>
            <person name="Akparov Z."/>
            <person name="Amiraslanov A."/>
            <person name="Hajiyeva S."/>
            <person name="Abbasov M."/>
            <person name="Kaur K."/>
            <person name="Hamwieh A."/>
            <person name="Solovyev V."/>
            <person name="Salamov A."/>
            <person name="Braich B."/>
            <person name="Kosarev P."/>
            <person name="Mahmoud A."/>
            <person name="Hajiyev E."/>
            <person name="Babayeva S."/>
            <person name="Izzatullayeva V."/>
            <person name="Mammadov A."/>
            <person name="Mammadov A."/>
            <person name="Sharifova S."/>
            <person name="Ojaghi J."/>
            <person name="Eynullazada K."/>
            <person name="Bayramov B."/>
            <person name="Abdulazimova A."/>
            <person name="Shahmuradov I."/>
        </authorList>
    </citation>
    <scope>NUCLEOTIDE SEQUENCE [LARGE SCALE GENOMIC DNA]</scope>
    <source>
        <strain evidence="2">cv. AG2017</strain>
        <tissue evidence="1">Leaf</tissue>
    </source>
</reference>
<name>A0A2I0HIA2_PUNGR</name>
<gene>
    <name evidence="1" type="ORF">CRG98_048553</name>
</gene>
<protein>
    <submittedName>
        <fullName evidence="1">Uncharacterized protein</fullName>
    </submittedName>
</protein>
<organism evidence="1 2">
    <name type="scientific">Punica granatum</name>
    <name type="common">Pomegranate</name>
    <dbReference type="NCBI Taxonomy" id="22663"/>
    <lineage>
        <taxon>Eukaryota</taxon>
        <taxon>Viridiplantae</taxon>
        <taxon>Streptophyta</taxon>
        <taxon>Embryophyta</taxon>
        <taxon>Tracheophyta</taxon>
        <taxon>Spermatophyta</taxon>
        <taxon>Magnoliopsida</taxon>
        <taxon>eudicotyledons</taxon>
        <taxon>Gunneridae</taxon>
        <taxon>Pentapetalae</taxon>
        <taxon>rosids</taxon>
        <taxon>malvids</taxon>
        <taxon>Myrtales</taxon>
        <taxon>Lythraceae</taxon>
        <taxon>Punica</taxon>
    </lineage>
</organism>
<comment type="caution">
    <text evidence="1">The sequence shown here is derived from an EMBL/GenBank/DDBJ whole genome shotgun (WGS) entry which is preliminary data.</text>
</comment>
<sequence>MHGRRAGRGQACGRAGVRAGRAGVRGSRVCPRACARAGAGVRGRARGWRWRVTIHPR</sequence>
<evidence type="ECO:0000313" key="1">
    <source>
        <dbReference type="EMBL" id="PKI31056.1"/>
    </source>
</evidence>
<dbReference type="EMBL" id="PGOL01011353">
    <property type="protein sequence ID" value="PKI31056.1"/>
    <property type="molecule type" value="Genomic_DNA"/>
</dbReference>
<feature type="non-terminal residue" evidence="1">
    <location>
        <position position="57"/>
    </location>
</feature>
<dbReference type="AlphaFoldDB" id="A0A2I0HIA2"/>
<keyword evidence="2" id="KW-1185">Reference proteome</keyword>